<proteinExistence type="predicted"/>
<accession>A0ABV0PQ60</accession>
<reference evidence="1 2" key="1">
    <citation type="submission" date="2021-06" db="EMBL/GenBank/DDBJ databases">
        <authorList>
            <person name="Palmer J.M."/>
        </authorList>
    </citation>
    <scope>NUCLEOTIDE SEQUENCE [LARGE SCALE GENOMIC DNA]</scope>
    <source>
        <strain evidence="1 2">GA_2019</strain>
        <tissue evidence="1">Muscle</tissue>
    </source>
</reference>
<comment type="caution">
    <text evidence="1">The sequence shown here is derived from an EMBL/GenBank/DDBJ whole genome shotgun (WGS) entry which is preliminary data.</text>
</comment>
<gene>
    <name evidence="1" type="ORF">GOODEAATRI_020145</name>
</gene>
<evidence type="ECO:0000313" key="1">
    <source>
        <dbReference type="EMBL" id="MEQ2185625.1"/>
    </source>
</evidence>
<name>A0ABV0PQ60_9TELE</name>
<keyword evidence="2" id="KW-1185">Reference proteome</keyword>
<dbReference type="EMBL" id="JAHRIO010081817">
    <property type="protein sequence ID" value="MEQ2185625.1"/>
    <property type="molecule type" value="Genomic_DNA"/>
</dbReference>
<dbReference type="Proteomes" id="UP001476798">
    <property type="component" value="Unassembled WGS sequence"/>
</dbReference>
<sequence length="110" mass="11941">MDSAINLIGASLGLSLHVNATHIRSDLSTEPCCIRGKKLSGQSISSLITYKLTETNLDGQRVKVLSVELCFSVRLNVTHQVKEMQSSAIQSQSSRASILHVLDVSLVQHP</sequence>
<protein>
    <submittedName>
        <fullName evidence="1">Uncharacterized protein</fullName>
    </submittedName>
</protein>
<organism evidence="1 2">
    <name type="scientific">Goodea atripinnis</name>
    <dbReference type="NCBI Taxonomy" id="208336"/>
    <lineage>
        <taxon>Eukaryota</taxon>
        <taxon>Metazoa</taxon>
        <taxon>Chordata</taxon>
        <taxon>Craniata</taxon>
        <taxon>Vertebrata</taxon>
        <taxon>Euteleostomi</taxon>
        <taxon>Actinopterygii</taxon>
        <taxon>Neopterygii</taxon>
        <taxon>Teleostei</taxon>
        <taxon>Neoteleostei</taxon>
        <taxon>Acanthomorphata</taxon>
        <taxon>Ovalentaria</taxon>
        <taxon>Atherinomorphae</taxon>
        <taxon>Cyprinodontiformes</taxon>
        <taxon>Goodeidae</taxon>
        <taxon>Goodea</taxon>
    </lineage>
</organism>
<evidence type="ECO:0000313" key="2">
    <source>
        <dbReference type="Proteomes" id="UP001476798"/>
    </source>
</evidence>